<dbReference type="SUPFAM" id="SSF52047">
    <property type="entry name" value="RNI-like"/>
    <property type="match status" value="1"/>
</dbReference>
<dbReference type="EMBL" id="CAJFCJ010000002">
    <property type="protein sequence ID" value="CAD5111811.1"/>
    <property type="molecule type" value="Genomic_DNA"/>
</dbReference>
<dbReference type="PROSITE" id="PS00018">
    <property type="entry name" value="EF_HAND_1"/>
    <property type="match status" value="1"/>
</dbReference>
<keyword evidence="5" id="KW-1185">Reference proteome</keyword>
<accession>A0A7I8V7N6</accession>
<evidence type="ECO:0000256" key="1">
    <source>
        <dbReference type="ARBA" id="ARBA00022837"/>
    </source>
</evidence>
<feature type="compositionally biased region" description="Basic and acidic residues" evidence="2">
    <location>
        <begin position="26"/>
        <end position="43"/>
    </location>
</feature>
<keyword evidence="1" id="KW-0106">Calcium</keyword>
<dbReference type="SMART" id="SM00054">
    <property type="entry name" value="EFh"/>
    <property type="match status" value="2"/>
</dbReference>
<feature type="region of interest" description="Disordered" evidence="2">
    <location>
        <begin position="90"/>
        <end position="135"/>
    </location>
</feature>
<dbReference type="InterPro" id="IPR052394">
    <property type="entry name" value="LRR-containing"/>
</dbReference>
<protein>
    <submittedName>
        <fullName evidence="4">DgyrCDS1082</fullName>
    </submittedName>
</protein>
<organism evidence="4 5">
    <name type="scientific">Dimorphilus gyrociliatus</name>
    <dbReference type="NCBI Taxonomy" id="2664684"/>
    <lineage>
        <taxon>Eukaryota</taxon>
        <taxon>Metazoa</taxon>
        <taxon>Spiralia</taxon>
        <taxon>Lophotrochozoa</taxon>
        <taxon>Annelida</taxon>
        <taxon>Polychaeta</taxon>
        <taxon>Polychaeta incertae sedis</taxon>
        <taxon>Dinophilidae</taxon>
        <taxon>Dimorphilus</taxon>
    </lineage>
</organism>
<dbReference type="Proteomes" id="UP000549394">
    <property type="component" value="Unassembled WGS sequence"/>
</dbReference>
<dbReference type="InterPro" id="IPR001611">
    <property type="entry name" value="Leu-rich_rpt"/>
</dbReference>
<dbReference type="PANTHER" id="PTHR24114">
    <property type="entry name" value="LEUCINE RICH REPEAT FAMILY PROTEIN"/>
    <property type="match status" value="1"/>
</dbReference>
<dbReference type="Pfam" id="PF13516">
    <property type="entry name" value="LRR_6"/>
    <property type="match status" value="5"/>
</dbReference>
<dbReference type="InterPro" id="IPR011992">
    <property type="entry name" value="EF-hand-dom_pair"/>
</dbReference>
<feature type="compositionally biased region" description="Basic and acidic residues" evidence="2">
    <location>
        <begin position="9"/>
        <end position="19"/>
    </location>
</feature>
<dbReference type="Gene3D" id="3.80.10.10">
    <property type="entry name" value="Ribonuclease Inhibitor"/>
    <property type="match status" value="3"/>
</dbReference>
<dbReference type="InterPro" id="IPR018247">
    <property type="entry name" value="EF_Hand_1_Ca_BS"/>
</dbReference>
<feature type="domain" description="EF-hand" evidence="3">
    <location>
        <begin position="539"/>
        <end position="571"/>
    </location>
</feature>
<feature type="compositionally biased region" description="Polar residues" evidence="2">
    <location>
        <begin position="44"/>
        <end position="62"/>
    </location>
</feature>
<dbReference type="PROSITE" id="PS50222">
    <property type="entry name" value="EF_HAND_2"/>
    <property type="match status" value="2"/>
</dbReference>
<evidence type="ECO:0000256" key="2">
    <source>
        <dbReference type="SAM" id="MobiDB-lite"/>
    </source>
</evidence>
<evidence type="ECO:0000313" key="4">
    <source>
        <dbReference type="EMBL" id="CAD5111811.1"/>
    </source>
</evidence>
<dbReference type="PANTHER" id="PTHR24114:SF50">
    <property type="entry name" value="RNI-LIKE PROTEIN"/>
    <property type="match status" value="1"/>
</dbReference>
<name>A0A7I8V7N6_9ANNE</name>
<reference evidence="4 5" key="1">
    <citation type="submission" date="2020-08" db="EMBL/GenBank/DDBJ databases">
        <authorList>
            <person name="Hejnol A."/>
        </authorList>
    </citation>
    <scope>NUCLEOTIDE SEQUENCE [LARGE SCALE GENOMIC DNA]</scope>
</reference>
<comment type="caution">
    <text evidence="4">The sequence shown here is derived from an EMBL/GenBank/DDBJ whole genome shotgun (WGS) entry which is preliminary data.</text>
</comment>
<evidence type="ECO:0000259" key="3">
    <source>
        <dbReference type="PROSITE" id="PS50222"/>
    </source>
</evidence>
<dbReference type="InterPro" id="IPR032675">
    <property type="entry name" value="LRR_dom_sf"/>
</dbReference>
<dbReference type="SUPFAM" id="SSF47473">
    <property type="entry name" value="EF-hand"/>
    <property type="match status" value="1"/>
</dbReference>
<proteinExistence type="predicted"/>
<dbReference type="InterPro" id="IPR002048">
    <property type="entry name" value="EF_hand_dom"/>
</dbReference>
<dbReference type="Gene3D" id="1.10.238.10">
    <property type="entry name" value="EF-hand"/>
    <property type="match status" value="1"/>
</dbReference>
<sequence>MNNEDVNDEIDRVAKDNLPARKQTSLKKDRSKVSKLVHSERTKPTFSRTGTSVKDAETNSNDPDYKPPALSKIPTNEFIENFYLNDRHSGKISTSNNNRQKIKKVSTGSRNTLVDPNEMKSRSSSCTEKTVPEEYEAAKEEDLETILDLTEEPSEYDETGLKIYGSACRKFKALPSNSLQKKLANATEIDFQNYGLGPKEAMALAIPLVFNTKIVKLNLRGNDLREEGLKYVCQMMSENTSVADLDISENKIHAFNGSRLVSRMLVDNSNLVSLNLEDNGLTDADAEMLCESITEHAVLRHLNLSRNEFGSPSGYVFKKVLAENEVLQELHLRWNKIRMPGAFKLAQGMQDNVTLKILDLSWNGFEDKGALGLADALKNCVLQELDLSANRISAEGALKIIASLKNNNDLKILKLGRNNLNEETAILMLNMVYKLDDLTLELLDLSELVFRTKEFVASLTNLQEKYPDLTIKHGYSDSYGQRKLKEYDVVEEAMNAMKEYMAENNLNLAELFSKFDEDGSMSVTYDEFKQGLKEAKIPLSSEQIEQLIKALDQDGDGEIDFSELATKMWAK</sequence>
<evidence type="ECO:0000313" key="5">
    <source>
        <dbReference type="Proteomes" id="UP000549394"/>
    </source>
</evidence>
<dbReference type="OrthoDB" id="120976at2759"/>
<dbReference type="SMART" id="SM00368">
    <property type="entry name" value="LRR_RI"/>
    <property type="match status" value="7"/>
</dbReference>
<dbReference type="Pfam" id="PF13499">
    <property type="entry name" value="EF-hand_7"/>
    <property type="match status" value="1"/>
</dbReference>
<dbReference type="CDD" id="cd00051">
    <property type="entry name" value="EFh"/>
    <property type="match status" value="1"/>
</dbReference>
<gene>
    <name evidence="4" type="ORF">DGYR_LOCUS1043</name>
</gene>
<feature type="domain" description="EF-hand" evidence="3">
    <location>
        <begin position="503"/>
        <end position="538"/>
    </location>
</feature>
<feature type="region of interest" description="Disordered" evidence="2">
    <location>
        <begin position="1"/>
        <end position="72"/>
    </location>
</feature>
<dbReference type="AlphaFoldDB" id="A0A7I8V7N6"/>
<dbReference type="GO" id="GO:0005509">
    <property type="term" value="F:calcium ion binding"/>
    <property type="evidence" value="ECO:0007669"/>
    <property type="project" value="InterPro"/>
</dbReference>